<evidence type="ECO:0000313" key="8">
    <source>
        <dbReference type="EMBL" id="RST98706.1"/>
    </source>
</evidence>
<evidence type="ECO:0000256" key="3">
    <source>
        <dbReference type="ARBA" id="ARBA00023110"/>
    </source>
</evidence>
<organism evidence="8 9">
    <name type="scientific">Vagococcus vulneris</name>
    <dbReference type="NCBI Taxonomy" id="1977869"/>
    <lineage>
        <taxon>Bacteria</taxon>
        <taxon>Bacillati</taxon>
        <taxon>Bacillota</taxon>
        <taxon>Bacilli</taxon>
        <taxon>Lactobacillales</taxon>
        <taxon>Enterococcaceae</taxon>
        <taxon>Vagococcus</taxon>
    </lineage>
</organism>
<evidence type="ECO:0000256" key="4">
    <source>
        <dbReference type="ARBA" id="ARBA00023235"/>
    </source>
</evidence>
<sequence>MKKRKLFIALTTAASAMLLLSACGSTNTDDSKKNNSKQTATSSSKKNAEKKVDLDSLELPQLSKEVATDEDLIEMETTDGNIKIKLFPKIAPKAVENFVTHSKEGYYNDVSFHRVIKDFMIQSGDPKGDGTGGESIWKEEFAPDISNQLYHINGALAVARTNGDVSEKTQGSQFYIVSNHDDQSDGLLSSKYPKKIIETYKQGGTPALDEQYTVFGQVIEGQDVVDKIAATETGENDKPKKDIKIKTIKVLQEAK</sequence>
<reference evidence="8 9" key="1">
    <citation type="submission" date="2017-05" db="EMBL/GenBank/DDBJ databases">
        <title>Vagococcus spp. assemblies.</title>
        <authorList>
            <person name="Gulvik C.A."/>
        </authorList>
    </citation>
    <scope>NUCLEOTIDE SEQUENCE [LARGE SCALE GENOMIC DNA]</scope>
    <source>
        <strain evidence="8 9">SS1995</strain>
    </source>
</reference>
<accession>A0A429ZXT2</accession>
<evidence type="ECO:0000313" key="9">
    <source>
        <dbReference type="Proteomes" id="UP000287857"/>
    </source>
</evidence>
<dbReference type="PROSITE" id="PS51257">
    <property type="entry name" value="PROKAR_LIPOPROTEIN"/>
    <property type="match status" value="1"/>
</dbReference>
<feature type="signal peptide" evidence="5">
    <location>
        <begin position="1"/>
        <end position="28"/>
    </location>
</feature>
<proteinExistence type="inferred from homology"/>
<comment type="catalytic activity">
    <reaction evidence="1 5">
        <text>[protein]-peptidylproline (omega=180) = [protein]-peptidylproline (omega=0)</text>
        <dbReference type="Rhea" id="RHEA:16237"/>
        <dbReference type="Rhea" id="RHEA-COMP:10747"/>
        <dbReference type="Rhea" id="RHEA-COMP:10748"/>
        <dbReference type="ChEBI" id="CHEBI:83833"/>
        <dbReference type="ChEBI" id="CHEBI:83834"/>
        <dbReference type="EC" id="5.2.1.8"/>
    </reaction>
</comment>
<dbReference type="EMBL" id="NGJS01000008">
    <property type="protein sequence ID" value="RST98706.1"/>
    <property type="molecule type" value="Genomic_DNA"/>
</dbReference>
<comment type="function">
    <text evidence="2 5">PPIases accelerate the folding of proteins. It catalyzes the cis-trans isomerization of proline imidic peptide bonds in oligopeptides.</text>
</comment>
<feature type="chain" id="PRO_5039741293" description="Peptidyl-prolyl cis-trans isomerase" evidence="5">
    <location>
        <begin position="29"/>
        <end position="255"/>
    </location>
</feature>
<feature type="region of interest" description="Disordered" evidence="6">
    <location>
        <begin position="26"/>
        <end position="52"/>
    </location>
</feature>
<dbReference type="RefSeq" id="WP_125983926.1">
    <property type="nucleotide sequence ID" value="NZ_NGJS01000008.1"/>
</dbReference>
<dbReference type="InterPro" id="IPR002130">
    <property type="entry name" value="Cyclophilin-type_PPIase_dom"/>
</dbReference>
<keyword evidence="3 5" id="KW-0697">Rotamase</keyword>
<evidence type="ECO:0000256" key="1">
    <source>
        <dbReference type="ARBA" id="ARBA00000971"/>
    </source>
</evidence>
<dbReference type="PRINTS" id="PR00153">
    <property type="entry name" value="CSAPPISMRASE"/>
</dbReference>
<feature type="domain" description="PPIase cyclophilin-type" evidence="7">
    <location>
        <begin position="71"/>
        <end position="250"/>
    </location>
</feature>
<dbReference type="PANTHER" id="PTHR45625">
    <property type="entry name" value="PEPTIDYL-PROLYL CIS-TRANS ISOMERASE-RELATED"/>
    <property type="match status" value="1"/>
</dbReference>
<evidence type="ECO:0000256" key="6">
    <source>
        <dbReference type="SAM" id="MobiDB-lite"/>
    </source>
</evidence>
<keyword evidence="4 5" id="KW-0413">Isomerase</keyword>
<name>A0A429ZXT2_9ENTE</name>
<feature type="compositionally biased region" description="Polar residues" evidence="6">
    <location>
        <begin position="36"/>
        <end position="45"/>
    </location>
</feature>
<dbReference type="GO" id="GO:0003755">
    <property type="term" value="F:peptidyl-prolyl cis-trans isomerase activity"/>
    <property type="evidence" value="ECO:0007669"/>
    <property type="project" value="UniProtKB-UniRule"/>
</dbReference>
<evidence type="ECO:0000256" key="2">
    <source>
        <dbReference type="ARBA" id="ARBA00002388"/>
    </source>
</evidence>
<evidence type="ECO:0000259" key="7">
    <source>
        <dbReference type="PROSITE" id="PS50072"/>
    </source>
</evidence>
<gene>
    <name evidence="8" type="ORF">CBF37_06550</name>
</gene>
<evidence type="ECO:0000256" key="5">
    <source>
        <dbReference type="RuleBase" id="RU363019"/>
    </source>
</evidence>
<dbReference type="Proteomes" id="UP000287857">
    <property type="component" value="Unassembled WGS sequence"/>
</dbReference>
<comment type="caution">
    <text evidence="8">The sequence shown here is derived from an EMBL/GenBank/DDBJ whole genome shotgun (WGS) entry which is preliminary data.</text>
</comment>
<dbReference type="InterPro" id="IPR044666">
    <property type="entry name" value="Cyclophilin_A-like"/>
</dbReference>
<dbReference type="AlphaFoldDB" id="A0A429ZXT2"/>
<dbReference type="EC" id="5.2.1.8" evidence="5"/>
<keyword evidence="9" id="KW-1185">Reference proteome</keyword>
<protein>
    <recommendedName>
        <fullName evidence="5">Peptidyl-prolyl cis-trans isomerase</fullName>
        <shortName evidence="5">PPIase</shortName>
        <ecNumber evidence="5">5.2.1.8</ecNumber>
    </recommendedName>
</protein>
<dbReference type="OrthoDB" id="9807797at2"/>
<dbReference type="InterPro" id="IPR029000">
    <property type="entry name" value="Cyclophilin-like_dom_sf"/>
</dbReference>
<dbReference type="PROSITE" id="PS50072">
    <property type="entry name" value="CSA_PPIASE_2"/>
    <property type="match status" value="1"/>
</dbReference>
<dbReference type="PANTHER" id="PTHR45625:SF4">
    <property type="entry name" value="PEPTIDYLPROLYL ISOMERASE DOMAIN AND WD REPEAT-CONTAINING PROTEIN 1"/>
    <property type="match status" value="1"/>
</dbReference>
<dbReference type="SUPFAM" id="SSF50891">
    <property type="entry name" value="Cyclophilin-like"/>
    <property type="match status" value="1"/>
</dbReference>
<keyword evidence="5" id="KW-0732">Signal</keyword>
<dbReference type="Gene3D" id="2.40.100.10">
    <property type="entry name" value="Cyclophilin-like"/>
    <property type="match status" value="1"/>
</dbReference>
<dbReference type="CDD" id="cd00317">
    <property type="entry name" value="cyclophilin"/>
    <property type="match status" value="1"/>
</dbReference>
<dbReference type="Pfam" id="PF00160">
    <property type="entry name" value="Pro_isomerase"/>
    <property type="match status" value="1"/>
</dbReference>
<comment type="similarity">
    <text evidence="5">Belongs to the cyclophilin-type PPIase family.</text>
</comment>